<accession>A0AAV5M9T1</accession>
<dbReference type="Proteomes" id="UP001054252">
    <property type="component" value="Unassembled WGS sequence"/>
</dbReference>
<protein>
    <submittedName>
        <fullName evidence="2">Uncharacterized protein</fullName>
    </submittedName>
</protein>
<feature type="compositionally biased region" description="Acidic residues" evidence="1">
    <location>
        <begin position="30"/>
        <end position="41"/>
    </location>
</feature>
<keyword evidence="3" id="KW-1185">Reference proteome</keyword>
<sequence length="67" mass="7512">MLSYVASRVFSDTRKSKLKGKGKGGSWGEEKEEGGMEEEMMEAQKRSLRIEDSGQVFSLIFSHCHLG</sequence>
<name>A0AAV5M9T1_9ROSI</name>
<comment type="caution">
    <text evidence="2">The sequence shown here is derived from an EMBL/GenBank/DDBJ whole genome shotgun (WGS) entry which is preliminary data.</text>
</comment>
<evidence type="ECO:0000313" key="2">
    <source>
        <dbReference type="EMBL" id="GKV45641.1"/>
    </source>
</evidence>
<organism evidence="2 3">
    <name type="scientific">Rubroshorea leprosula</name>
    <dbReference type="NCBI Taxonomy" id="152421"/>
    <lineage>
        <taxon>Eukaryota</taxon>
        <taxon>Viridiplantae</taxon>
        <taxon>Streptophyta</taxon>
        <taxon>Embryophyta</taxon>
        <taxon>Tracheophyta</taxon>
        <taxon>Spermatophyta</taxon>
        <taxon>Magnoliopsida</taxon>
        <taxon>eudicotyledons</taxon>
        <taxon>Gunneridae</taxon>
        <taxon>Pentapetalae</taxon>
        <taxon>rosids</taxon>
        <taxon>malvids</taxon>
        <taxon>Malvales</taxon>
        <taxon>Dipterocarpaceae</taxon>
        <taxon>Rubroshorea</taxon>
    </lineage>
</organism>
<reference evidence="2 3" key="1">
    <citation type="journal article" date="2021" name="Commun. Biol.">
        <title>The genome of Shorea leprosula (Dipterocarpaceae) highlights the ecological relevance of drought in aseasonal tropical rainforests.</title>
        <authorList>
            <person name="Ng K.K.S."/>
            <person name="Kobayashi M.J."/>
            <person name="Fawcett J.A."/>
            <person name="Hatakeyama M."/>
            <person name="Paape T."/>
            <person name="Ng C.H."/>
            <person name="Ang C.C."/>
            <person name="Tnah L.H."/>
            <person name="Lee C.T."/>
            <person name="Nishiyama T."/>
            <person name="Sese J."/>
            <person name="O'Brien M.J."/>
            <person name="Copetti D."/>
            <person name="Mohd Noor M.I."/>
            <person name="Ong R.C."/>
            <person name="Putra M."/>
            <person name="Sireger I.Z."/>
            <person name="Indrioko S."/>
            <person name="Kosugi Y."/>
            <person name="Izuno A."/>
            <person name="Isagi Y."/>
            <person name="Lee S.L."/>
            <person name="Shimizu K.K."/>
        </authorList>
    </citation>
    <scope>NUCLEOTIDE SEQUENCE [LARGE SCALE GENOMIC DNA]</scope>
    <source>
        <strain evidence="2">214</strain>
    </source>
</reference>
<dbReference type="EMBL" id="BPVZ01000196">
    <property type="protein sequence ID" value="GKV45641.1"/>
    <property type="molecule type" value="Genomic_DNA"/>
</dbReference>
<evidence type="ECO:0000313" key="3">
    <source>
        <dbReference type="Proteomes" id="UP001054252"/>
    </source>
</evidence>
<gene>
    <name evidence="2" type="ORF">SLEP1_g52702</name>
</gene>
<evidence type="ECO:0000256" key="1">
    <source>
        <dbReference type="SAM" id="MobiDB-lite"/>
    </source>
</evidence>
<proteinExistence type="predicted"/>
<dbReference type="AlphaFoldDB" id="A0AAV5M9T1"/>
<feature type="region of interest" description="Disordered" evidence="1">
    <location>
        <begin position="13"/>
        <end position="45"/>
    </location>
</feature>